<dbReference type="AlphaFoldDB" id="B4NB86"/>
<feature type="chain" id="PRO_5002819492" description="Neuroendocrine protein 7B2" evidence="9">
    <location>
        <begin position="30"/>
        <end position="275"/>
    </location>
</feature>
<dbReference type="GO" id="GO:0007218">
    <property type="term" value="P:neuropeptide signaling pathway"/>
    <property type="evidence" value="ECO:0007669"/>
    <property type="project" value="InterPro"/>
</dbReference>
<dbReference type="InParanoid" id="B4NB86"/>
<dbReference type="GO" id="GO:0016504">
    <property type="term" value="F:peptidase activator activity"/>
    <property type="evidence" value="ECO:0007669"/>
    <property type="project" value="EnsemblMetazoa"/>
</dbReference>
<dbReference type="FunCoup" id="B4NB86">
    <property type="interactions" value="86"/>
</dbReference>
<dbReference type="OrthoDB" id="9922675at2759"/>
<evidence type="ECO:0000256" key="5">
    <source>
        <dbReference type="ARBA" id="ARBA00022525"/>
    </source>
</evidence>
<evidence type="ECO:0000256" key="8">
    <source>
        <dbReference type="ARBA" id="ARBA00023186"/>
    </source>
</evidence>
<keyword evidence="7" id="KW-1015">Disulfide bond</keyword>
<keyword evidence="11" id="KW-1185">Reference proteome</keyword>
<dbReference type="GO" id="GO:0045862">
    <property type="term" value="P:positive regulation of proteolysis"/>
    <property type="evidence" value="ECO:0007669"/>
    <property type="project" value="EnsemblMetazoa"/>
</dbReference>
<dbReference type="InterPro" id="IPR007945">
    <property type="entry name" value="Secretogranin_V"/>
</dbReference>
<dbReference type="eggNOG" id="KOG4187">
    <property type="taxonomic scope" value="Eukaryota"/>
</dbReference>
<dbReference type="EMBL" id="CH964232">
    <property type="protein sequence ID" value="EDW81050.1"/>
    <property type="molecule type" value="Genomic_DNA"/>
</dbReference>
<proteinExistence type="inferred from homology"/>
<dbReference type="PANTHER" id="PTHR12738">
    <property type="entry name" value="NEUROENDOCRINE PROTEIN 7B2"/>
    <property type="match status" value="1"/>
</dbReference>
<dbReference type="Pfam" id="PF05281">
    <property type="entry name" value="Secretogranin_V"/>
    <property type="match status" value="1"/>
</dbReference>
<dbReference type="GO" id="GO:0005576">
    <property type="term" value="C:extracellular region"/>
    <property type="evidence" value="ECO:0007669"/>
    <property type="project" value="UniProtKB-SubCell"/>
</dbReference>
<comment type="similarity">
    <text evidence="2">Belongs to the 7B2 family.</text>
</comment>
<protein>
    <recommendedName>
        <fullName evidence="3">Neuroendocrine protein 7B2</fullName>
    </recommendedName>
</protein>
<dbReference type="MEROPS" id="I21.001"/>
<dbReference type="HOGENOM" id="CLU_080823_0_0_1"/>
<dbReference type="Proteomes" id="UP000007798">
    <property type="component" value="Unassembled WGS sequence"/>
</dbReference>
<evidence type="ECO:0000256" key="2">
    <source>
        <dbReference type="ARBA" id="ARBA00006348"/>
    </source>
</evidence>
<evidence type="ECO:0000313" key="11">
    <source>
        <dbReference type="Proteomes" id="UP000007798"/>
    </source>
</evidence>
<dbReference type="GO" id="GO:0030141">
    <property type="term" value="C:secretory granule"/>
    <property type="evidence" value="ECO:0007669"/>
    <property type="project" value="InterPro"/>
</dbReference>
<name>B4NB86_DROWI</name>
<evidence type="ECO:0000256" key="1">
    <source>
        <dbReference type="ARBA" id="ARBA00004613"/>
    </source>
</evidence>
<organism evidence="10 11">
    <name type="scientific">Drosophila willistoni</name>
    <name type="common">Fruit fly</name>
    <dbReference type="NCBI Taxonomy" id="7260"/>
    <lineage>
        <taxon>Eukaryota</taxon>
        <taxon>Metazoa</taxon>
        <taxon>Ecdysozoa</taxon>
        <taxon>Arthropoda</taxon>
        <taxon>Hexapoda</taxon>
        <taxon>Insecta</taxon>
        <taxon>Pterygota</taxon>
        <taxon>Neoptera</taxon>
        <taxon>Endopterygota</taxon>
        <taxon>Diptera</taxon>
        <taxon>Brachycera</taxon>
        <taxon>Muscomorpha</taxon>
        <taxon>Ephydroidea</taxon>
        <taxon>Drosophilidae</taxon>
        <taxon>Drosophila</taxon>
        <taxon>Sophophora</taxon>
    </lineage>
</organism>
<evidence type="ECO:0000256" key="4">
    <source>
        <dbReference type="ARBA" id="ARBA00022448"/>
    </source>
</evidence>
<keyword evidence="4" id="KW-0813">Transport</keyword>
<accession>B4NB86</accession>
<reference evidence="10 11" key="1">
    <citation type="journal article" date="2007" name="Nature">
        <title>Evolution of genes and genomes on the Drosophila phylogeny.</title>
        <authorList>
            <consortium name="Drosophila 12 Genomes Consortium"/>
            <person name="Clark A.G."/>
            <person name="Eisen M.B."/>
            <person name="Smith D.R."/>
            <person name="Bergman C.M."/>
            <person name="Oliver B."/>
            <person name="Markow T.A."/>
            <person name="Kaufman T.C."/>
            <person name="Kellis M."/>
            <person name="Gelbart W."/>
            <person name="Iyer V.N."/>
            <person name="Pollard D.A."/>
            <person name="Sackton T.B."/>
            <person name="Larracuente A.M."/>
            <person name="Singh N.D."/>
            <person name="Abad J.P."/>
            <person name="Abt D.N."/>
            <person name="Adryan B."/>
            <person name="Aguade M."/>
            <person name="Akashi H."/>
            <person name="Anderson W.W."/>
            <person name="Aquadro C.F."/>
            <person name="Ardell D.H."/>
            <person name="Arguello R."/>
            <person name="Artieri C.G."/>
            <person name="Barbash D.A."/>
            <person name="Barker D."/>
            <person name="Barsanti P."/>
            <person name="Batterham P."/>
            <person name="Batzoglou S."/>
            <person name="Begun D."/>
            <person name="Bhutkar A."/>
            <person name="Blanco E."/>
            <person name="Bosak S.A."/>
            <person name="Bradley R.K."/>
            <person name="Brand A.D."/>
            <person name="Brent M.R."/>
            <person name="Brooks A.N."/>
            <person name="Brown R.H."/>
            <person name="Butlin R.K."/>
            <person name="Caggese C."/>
            <person name="Calvi B.R."/>
            <person name="Bernardo de Carvalho A."/>
            <person name="Caspi A."/>
            <person name="Castrezana S."/>
            <person name="Celniker S.E."/>
            <person name="Chang J.L."/>
            <person name="Chapple C."/>
            <person name="Chatterji S."/>
            <person name="Chinwalla A."/>
            <person name="Civetta A."/>
            <person name="Clifton S.W."/>
            <person name="Comeron J.M."/>
            <person name="Costello J.C."/>
            <person name="Coyne J.A."/>
            <person name="Daub J."/>
            <person name="David R.G."/>
            <person name="Delcher A.L."/>
            <person name="Delehaunty K."/>
            <person name="Do C.B."/>
            <person name="Ebling H."/>
            <person name="Edwards K."/>
            <person name="Eickbush T."/>
            <person name="Evans J.D."/>
            <person name="Filipski A."/>
            <person name="Findeiss S."/>
            <person name="Freyhult E."/>
            <person name="Fulton L."/>
            <person name="Fulton R."/>
            <person name="Garcia A.C."/>
            <person name="Gardiner A."/>
            <person name="Garfield D.A."/>
            <person name="Garvin B.E."/>
            <person name="Gibson G."/>
            <person name="Gilbert D."/>
            <person name="Gnerre S."/>
            <person name="Godfrey J."/>
            <person name="Good R."/>
            <person name="Gotea V."/>
            <person name="Gravely B."/>
            <person name="Greenberg A.J."/>
            <person name="Griffiths-Jones S."/>
            <person name="Gross S."/>
            <person name="Guigo R."/>
            <person name="Gustafson E.A."/>
            <person name="Haerty W."/>
            <person name="Hahn M.W."/>
            <person name="Halligan D.L."/>
            <person name="Halpern A.L."/>
            <person name="Halter G.M."/>
            <person name="Han M.V."/>
            <person name="Heger A."/>
            <person name="Hillier L."/>
            <person name="Hinrichs A.S."/>
            <person name="Holmes I."/>
            <person name="Hoskins R.A."/>
            <person name="Hubisz M.J."/>
            <person name="Hultmark D."/>
            <person name="Huntley M.A."/>
            <person name="Jaffe D.B."/>
            <person name="Jagadeeshan S."/>
            <person name="Jeck W.R."/>
            <person name="Johnson J."/>
            <person name="Jones C.D."/>
            <person name="Jordan W.C."/>
            <person name="Karpen G.H."/>
            <person name="Kataoka E."/>
            <person name="Keightley P.D."/>
            <person name="Kheradpour P."/>
            <person name="Kirkness E.F."/>
            <person name="Koerich L.B."/>
            <person name="Kristiansen K."/>
            <person name="Kudrna D."/>
            <person name="Kulathinal R.J."/>
            <person name="Kumar S."/>
            <person name="Kwok R."/>
            <person name="Lander E."/>
            <person name="Langley C.H."/>
            <person name="Lapoint R."/>
            <person name="Lazzaro B.P."/>
            <person name="Lee S.J."/>
            <person name="Levesque L."/>
            <person name="Li R."/>
            <person name="Lin C.F."/>
            <person name="Lin M.F."/>
            <person name="Lindblad-Toh K."/>
            <person name="Llopart A."/>
            <person name="Long M."/>
            <person name="Low L."/>
            <person name="Lozovsky E."/>
            <person name="Lu J."/>
            <person name="Luo M."/>
            <person name="Machado C.A."/>
            <person name="Makalowski W."/>
            <person name="Marzo M."/>
            <person name="Matsuda M."/>
            <person name="Matzkin L."/>
            <person name="McAllister B."/>
            <person name="McBride C.S."/>
            <person name="McKernan B."/>
            <person name="McKernan K."/>
            <person name="Mendez-Lago M."/>
            <person name="Minx P."/>
            <person name="Mollenhauer M.U."/>
            <person name="Montooth K."/>
            <person name="Mount S.M."/>
            <person name="Mu X."/>
            <person name="Myers E."/>
            <person name="Negre B."/>
            <person name="Newfeld S."/>
            <person name="Nielsen R."/>
            <person name="Noor M.A."/>
            <person name="O'Grady P."/>
            <person name="Pachter L."/>
            <person name="Papaceit M."/>
            <person name="Parisi M.J."/>
            <person name="Parisi M."/>
            <person name="Parts L."/>
            <person name="Pedersen J.S."/>
            <person name="Pesole G."/>
            <person name="Phillippy A.M."/>
            <person name="Ponting C.P."/>
            <person name="Pop M."/>
            <person name="Porcelli D."/>
            <person name="Powell J.R."/>
            <person name="Prohaska S."/>
            <person name="Pruitt K."/>
            <person name="Puig M."/>
            <person name="Quesneville H."/>
            <person name="Ram K.R."/>
            <person name="Rand D."/>
            <person name="Rasmussen M.D."/>
            <person name="Reed L.K."/>
            <person name="Reenan R."/>
            <person name="Reily A."/>
            <person name="Remington K.A."/>
            <person name="Rieger T.T."/>
            <person name="Ritchie M.G."/>
            <person name="Robin C."/>
            <person name="Rogers Y.H."/>
            <person name="Rohde C."/>
            <person name="Rozas J."/>
            <person name="Rubenfield M.J."/>
            <person name="Ruiz A."/>
            <person name="Russo S."/>
            <person name="Salzberg S.L."/>
            <person name="Sanchez-Gracia A."/>
            <person name="Saranga D.J."/>
            <person name="Sato H."/>
            <person name="Schaeffer S.W."/>
            <person name="Schatz M.C."/>
            <person name="Schlenke T."/>
            <person name="Schwartz R."/>
            <person name="Segarra C."/>
            <person name="Singh R.S."/>
            <person name="Sirot L."/>
            <person name="Sirota M."/>
            <person name="Sisneros N.B."/>
            <person name="Smith C.D."/>
            <person name="Smith T.F."/>
            <person name="Spieth J."/>
            <person name="Stage D.E."/>
            <person name="Stark A."/>
            <person name="Stephan W."/>
            <person name="Strausberg R.L."/>
            <person name="Strempel S."/>
            <person name="Sturgill D."/>
            <person name="Sutton G."/>
            <person name="Sutton G.G."/>
            <person name="Tao W."/>
            <person name="Teichmann S."/>
            <person name="Tobari Y.N."/>
            <person name="Tomimura Y."/>
            <person name="Tsolas J.M."/>
            <person name="Valente V.L."/>
            <person name="Venter E."/>
            <person name="Venter J.C."/>
            <person name="Vicario S."/>
            <person name="Vieira F.G."/>
            <person name="Vilella A.J."/>
            <person name="Villasante A."/>
            <person name="Walenz B."/>
            <person name="Wang J."/>
            <person name="Wasserman M."/>
            <person name="Watts T."/>
            <person name="Wilson D."/>
            <person name="Wilson R.K."/>
            <person name="Wing R.A."/>
            <person name="Wolfner M.F."/>
            <person name="Wong A."/>
            <person name="Wong G.K."/>
            <person name="Wu C.I."/>
            <person name="Wu G."/>
            <person name="Yamamoto D."/>
            <person name="Yang H.P."/>
            <person name="Yang S.P."/>
            <person name="Yorke J.A."/>
            <person name="Yoshida K."/>
            <person name="Zdobnov E."/>
            <person name="Zhang P."/>
            <person name="Zhang Y."/>
            <person name="Zimin A.V."/>
            <person name="Baldwin J."/>
            <person name="Abdouelleil A."/>
            <person name="Abdulkadir J."/>
            <person name="Abebe A."/>
            <person name="Abera B."/>
            <person name="Abreu J."/>
            <person name="Acer S.C."/>
            <person name="Aftuck L."/>
            <person name="Alexander A."/>
            <person name="An P."/>
            <person name="Anderson E."/>
            <person name="Anderson S."/>
            <person name="Arachi H."/>
            <person name="Azer M."/>
            <person name="Bachantsang P."/>
            <person name="Barry A."/>
            <person name="Bayul T."/>
            <person name="Berlin A."/>
            <person name="Bessette D."/>
            <person name="Bloom T."/>
            <person name="Blye J."/>
            <person name="Boguslavskiy L."/>
            <person name="Bonnet C."/>
            <person name="Boukhgalter B."/>
            <person name="Bourzgui I."/>
            <person name="Brown A."/>
            <person name="Cahill P."/>
            <person name="Channer S."/>
            <person name="Cheshatsang Y."/>
            <person name="Chuda L."/>
            <person name="Citroen M."/>
            <person name="Collymore A."/>
            <person name="Cooke P."/>
            <person name="Costello M."/>
            <person name="D'Aco K."/>
            <person name="Daza R."/>
            <person name="De Haan G."/>
            <person name="DeGray S."/>
            <person name="DeMaso C."/>
            <person name="Dhargay N."/>
            <person name="Dooley K."/>
            <person name="Dooley E."/>
            <person name="Doricent M."/>
            <person name="Dorje P."/>
            <person name="Dorjee K."/>
            <person name="Dupes A."/>
            <person name="Elong R."/>
            <person name="Falk J."/>
            <person name="Farina A."/>
            <person name="Faro S."/>
            <person name="Ferguson D."/>
            <person name="Fisher S."/>
            <person name="Foley C.D."/>
            <person name="Franke A."/>
            <person name="Friedrich D."/>
            <person name="Gadbois L."/>
            <person name="Gearin G."/>
            <person name="Gearin C.R."/>
            <person name="Giannoukos G."/>
            <person name="Goode T."/>
            <person name="Graham J."/>
            <person name="Grandbois E."/>
            <person name="Grewal S."/>
            <person name="Gyaltsen K."/>
            <person name="Hafez N."/>
            <person name="Hagos B."/>
            <person name="Hall J."/>
            <person name="Henson C."/>
            <person name="Hollinger A."/>
            <person name="Honan T."/>
            <person name="Huard M.D."/>
            <person name="Hughes L."/>
            <person name="Hurhula B."/>
            <person name="Husby M.E."/>
            <person name="Kamat A."/>
            <person name="Kanga B."/>
            <person name="Kashin S."/>
            <person name="Khazanovich D."/>
            <person name="Kisner P."/>
            <person name="Lance K."/>
            <person name="Lara M."/>
            <person name="Lee W."/>
            <person name="Lennon N."/>
            <person name="Letendre F."/>
            <person name="LeVine R."/>
            <person name="Lipovsky A."/>
            <person name="Liu X."/>
            <person name="Liu J."/>
            <person name="Liu S."/>
            <person name="Lokyitsang T."/>
            <person name="Lokyitsang Y."/>
            <person name="Lubonja R."/>
            <person name="Lui A."/>
            <person name="MacDonald P."/>
            <person name="Magnisalis V."/>
            <person name="Maru K."/>
            <person name="Matthews C."/>
            <person name="McCusker W."/>
            <person name="McDonough S."/>
            <person name="Mehta T."/>
            <person name="Meldrim J."/>
            <person name="Meneus L."/>
            <person name="Mihai O."/>
            <person name="Mihalev A."/>
            <person name="Mihova T."/>
            <person name="Mittelman R."/>
            <person name="Mlenga V."/>
            <person name="Montmayeur A."/>
            <person name="Mulrain L."/>
            <person name="Navidi A."/>
            <person name="Naylor J."/>
            <person name="Negash T."/>
            <person name="Nguyen T."/>
            <person name="Nguyen N."/>
            <person name="Nicol R."/>
            <person name="Norbu C."/>
            <person name="Norbu N."/>
            <person name="Novod N."/>
            <person name="O'Neill B."/>
            <person name="Osman S."/>
            <person name="Markiewicz E."/>
            <person name="Oyono O.L."/>
            <person name="Patti C."/>
            <person name="Phunkhang P."/>
            <person name="Pierre F."/>
            <person name="Priest M."/>
            <person name="Raghuraman S."/>
            <person name="Rege F."/>
            <person name="Reyes R."/>
            <person name="Rise C."/>
            <person name="Rogov P."/>
            <person name="Ross K."/>
            <person name="Ryan E."/>
            <person name="Settipalli S."/>
            <person name="Shea T."/>
            <person name="Sherpa N."/>
            <person name="Shi L."/>
            <person name="Shih D."/>
            <person name="Sparrow T."/>
            <person name="Spaulding J."/>
            <person name="Stalker J."/>
            <person name="Stange-Thomann N."/>
            <person name="Stavropoulos S."/>
            <person name="Stone C."/>
            <person name="Strader C."/>
            <person name="Tesfaye S."/>
            <person name="Thomson T."/>
            <person name="Thoulutsang Y."/>
            <person name="Thoulutsang D."/>
            <person name="Topham K."/>
            <person name="Topping I."/>
            <person name="Tsamla T."/>
            <person name="Vassiliev H."/>
            <person name="Vo A."/>
            <person name="Wangchuk T."/>
            <person name="Wangdi T."/>
            <person name="Weiand M."/>
            <person name="Wilkinson J."/>
            <person name="Wilson A."/>
            <person name="Yadav S."/>
            <person name="Young G."/>
            <person name="Yu Q."/>
            <person name="Zembek L."/>
            <person name="Zhong D."/>
            <person name="Zimmer A."/>
            <person name="Zwirko Z."/>
            <person name="Jaffe D.B."/>
            <person name="Alvarez P."/>
            <person name="Brockman W."/>
            <person name="Butler J."/>
            <person name="Chin C."/>
            <person name="Gnerre S."/>
            <person name="Grabherr M."/>
            <person name="Kleber M."/>
            <person name="Mauceli E."/>
            <person name="MacCallum I."/>
        </authorList>
    </citation>
    <scope>NUCLEOTIDE SEQUENCE [LARGE SCALE GENOMIC DNA]</scope>
    <source>
        <strain evidence="11">Tucson 14030-0811.24</strain>
    </source>
</reference>
<gene>
    <name evidence="10" type="primary">Dwil\GK11849</name>
    <name evidence="10" type="ORF">Dwil_GK11849</name>
</gene>
<dbReference type="OMA" id="CTCDSEH"/>
<dbReference type="PANTHER" id="PTHR12738:SF0">
    <property type="entry name" value="NEUROENDOCRINE PROTEIN 7B2"/>
    <property type="match status" value="1"/>
</dbReference>
<keyword evidence="5" id="KW-0964">Secreted</keyword>
<evidence type="ECO:0000256" key="9">
    <source>
        <dbReference type="SAM" id="SignalP"/>
    </source>
</evidence>
<comment type="subcellular location">
    <subcellularLocation>
        <location evidence="1">Secreted</location>
    </subcellularLocation>
</comment>
<dbReference type="PhylomeDB" id="B4NB86"/>
<evidence type="ECO:0000256" key="3">
    <source>
        <dbReference type="ARBA" id="ARBA00019589"/>
    </source>
</evidence>
<keyword evidence="8" id="KW-0143">Chaperone</keyword>
<evidence type="ECO:0000256" key="7">
    <source>
        <dbReference type="ARBA" id="ARBA00023157"/>
    </source>
</evidence>
<evidence type="ECO:0000256" key="6">
    <source>
        <dbReference type="ARBA" id="ARBA00022729"/>
    </source>
</evidence>
<dbReference type="KEGG" id="dwi:6647073"/>
<sequence length="275" mass="30684">MLAQSQTFVLRVLFRMFLLLSGGFVQVHCYETKDNPLSDVFLSELLNRMAKDIQVGYYDVDDGNMASPVIDNDNVDLVSRSEYARLCGSDSRNADCMLQALAPNPNPSLRDQEFLQHSSLWGHQFVSGGMGEMPNRYNTIVKTDASLPAYCNPPNPCPEGYDVETQGANCIVDFENTAIFSRQFQAGQECTCDSEHMFDCSQDGVESVKDEDELVEQFLRQFGHENSVNSNGNNLVKKAGGVYEMPDPRIEAVINPFLEGDRLPIAAKKGNMLFH</sequence>
<dbReference type="STRING" id="7260.B4NB86"/>
<evidence type="ECO:0000313" key="10">
    <source>
        <dbReference type="EMBL" id="EDW81050.1"/>
    </source>
</evidence>
<keyword evidence="6 9" id="KW-0732">Signal</keyword>
<dbReference type="GO" id="GO:0046883">
    <property type="term" value="P:regulation of hormone secretion"/>
    <property type="evidence" value="ECO:0007669"/>
    <property type="project" value="TreeGrafter"/>
</dbReference>
<feature type="signal peptide" evidence="9">
    <location>
        <begin position="1"/>
        <end position="29"/>
    </location>
</feature>